<dbReference type="PANTHER" id="PTHR30408:SF12">
    <property type="entry name" value="TYPE I RESTRICTION ENZYME MJAVIII SPECIFICITY SUBUNIT"/>
    <property type="match status" value="1"/>
</dbReference>
<dbReference type="CDD" id="cd17264">
    <property type="entry name" value="RMtype1_S_Eco3763I-TRD2-CR2_like"/>
    <property type="match status" value="1"/>
</dbReference>
<keyword evidence="3" id="KW-0238">DNA-binding</keyword>
<feature type="domain" description="Type I restriction modification DNA specificity" evidence="4">
    <location>
        <begin position="259"/>
        <end position="404"/>
    </location>
</feature>
<dbReference type="SUPFAM" id="SSF116734">
    <property type="entry name" value="DNA methylase specificity domain"/>
    <property type="match status" value="2"/>
</dbReference>
<dbReference type="EC" id="3.1.21.3" evidence="5"/>
<dbReference type="EMBL" id="FP929050">
    <property type="protein sequence ID" value="CBL14011.1"/>
    <property type="molecule type" value="Genomic_DNA"/>
</dbReference>
<dbReference type="HOGENOM" id="CLU_021095_1_2_9"/>
<dbReference type="AlphaFoldDB" id="D4L321"/>
<evidence type="ECO:0000259" key="4">
    <source>
        <dbReference type="Pfam" id="PF01420"/>
    </source>
</evidence>
<proteinExistence type="inferred from homology"/>
<accession>D4L321</accession>
<protein>
    <submittedName>
        <fullName evidence="5">Restriction endonuclease S subunits</fullName>
        <ecNumber evidence="5">3.1.21.3</ecNumber>
    </submittedName>
</protein>
<keyword evidence="5" id="KW-0378">Hydrolase</keyword>
<name>D4L321_9FIRM</name>
<reference evidence="5 6" key="2">
    <citation type="submission" date="2010-03" db="EMBL/GenBank/DDBJ databases">
        <authorList>
            <person name="Pajon A."/>
        </authorList>
    </citation>
    <scope>NUCLEOTIDE SEQUENCE [LARGE SCALE GENOMIC DNA]</scope>
    <source>
        <strain evidence="5 6">XB6B4</strain>
    </source>
</reference>
<evidence type="ECO:0000256" key="2">
    <source>
        <dbReference type="ARBA" id="ARBA00022747"/>
    </source>
</evidence>
<dbReference type="Gene3D" id="1.10.287.1120">
    <property type="entry name" value="Bipartite methylase S protein"/>
    <property type="match status" value="1"/>
</dbReference>
<evidence type="ECO:0000256" key="3">
    <source>
        <dbReference type="ARBA" id="ARBA00023125"/>
    </source>
</evidence>
<dbReference type="Proteomes" id="UP000008953">
    <property type="component" value="Chromosome"/>
</dbReference>
<dbReference type="RefSeq" id="WP_015522191.1">
    <property type="nucleotide sequence ID" value="NC_021012.1"/>
</dbReference>
<evidence type="ECO:0000313" key="6">
    <source>
        <dbReference type="Proteomes" id="UP000008953"/>
    </source>
</evidence>
<comment type="similarity">
    <text evidence="1">Belongs to the type-I restriction system S methylase family.</text>
</comment>
<dbReference type="REBASE" id="32054">
    <property type="entry name" value="S.Rin6ORF37750P"/>
</dbReference>
<dbReference type="InterPro" id="IPR052021">
    <property type="entry name" value="Type-I_RS_S_subunit"/>
</dbReference>
<keyword evidence="2" id="KW-0680">Restriction system</keyword>
<keyword evidence="5" id="KW-0540">Nuclease</keyword>
<dbReference type="GO" id="GO:0009035">
    <property type="term" value="F:type I site-specific deoxyribonuclease activity"/>
    <property type="evidence" value="ECO:0007669"/>
    <property type="project" value="UniProtKB-EC"/>
</dbReference>
<sequence length="445" mass="50220">MAEQMKSSRIDWIGDVPKSWDVEPIKYRVSFYNGDRSENYPSKNEIQSEGIPFINAGHIEGNCLNMNDMDYISEEKYRVMGGVKLQQGDILYCLRGSVGKNIIVNIDKGTVASSLVAIRSNGILNKYLYYCLNSNVEEVQRCLWDNGTAQPNLSADSLGKFKICIPPDHEQQAIADFLDKECAQIDSIAADLEKQIDLLQQYKKSLITETVTKGLDKSVPMKDSGVEWIGKIPAHWDFKRLKFMLENSSDSMKVGPFGSALSGSDFTDEGKWVYNQRVVLDNNFSENTTFVSEEKFQEMRSFAVYPGDILITTRGTIGKVAIVPEGANEGILHPCIIKFRVDKEMIIPELLQLIFNESDFVKDQFTLMSNATTIEVIYSYSLKDILLPVIPADEQTKIYGYLSKKCIVIDGIIAEKQKALATITQHKKSLIYEYVAGKKRVKEVR</sequence>
<dbReference type="InterPro" id="IPR044946">
    <property type="entry name" value="Restrct_endonuc_typeI_TRD_sf"/>
</dbReference>
<dbReference type="GO" id="GO:0003677">
    <property type="term" value="F:DNA binding"/>
    <property type="evidence" value="ECO:0007669"/>
    <property type="project" value="UniProtKB-KW"/>
</dbReference>
<gene>
    <name evidence="5" type="ORF">RO1_37760</name>
</gene>
<dbReference type="KEGG" id="rix:RO1_37760"/>
<evidence type="ECO:0000256" key="1">
    <source>
        <dbReference type="ARBA" id="ARBA00010923"/>
    </source>
</evidence>
<feature type="domain" description="Type I restriction modification DNA specificity" evidence="4">
    <location>
        <begin position="40"/>
        <end position="194"/>
    </location>
</feature>
<dbReference type="PANTHER" id="PTHR30408">
    <property type="entry name" value="TYPE-1 RESTRICTION ENZYME ECOKI SPECIFICITY PROTEIN"/>
    <property type="match status" value="1"/>
</dbReference>
<keyword evidence="5" id="KW-0255">Endonuclease</keyword>
<organism evidence="5 6">
    <name type="scientific">Roseburia intestinalis XB6B4</name>
    <dbReference type="NCBI Taxonomy" id="718255"/>
    <lineage>
        <taxon>Bacteria</taxon>
        <taxon>Bacillati</taxon>
        <taxon>Bacillota</taxon>
        <taxon>Clostridia</taxon>
        <taxon>Lachnospirales</taxon>
        <taxon>Lachnospiraceae</taxon>
        <taxon>Roseburia</taxon>
    </lineage>
</organism>
<dbReference type="Pfam" id="PF01420">
    <property type="entry name" value="Methylase_S"/>
    <property type="match status" value="2"/>
</dbReference>
<dbReference type="InterPro" id="IPR000055">
    <property type="entry name" value="Restrct_endonuc_typeI_TRD"/>
</dbReference>
<dbReference type="GO" id="GO:0009307">
    <property type="term" value="P:DNA restriction-modification system"/>
    <property type="evidence" value="ECO:0007669"/>
    <property type="project" value="UniProtKB-KW"/>
</dbReference>
<dbReference type="Gene3D" id="3.90.220.20">
    <property type="entry name" value="DNA methylase specificity domains"/>
    <property type="match status" value="2"/>
</dbReference>
<dbReference type="PATRIC" id="fig|718255.3.peg.1134"/>
<evidence type="ECO:0000313" key="5">
    <source>
        <dbReference type="EMBL" id="CBL14011.1"/>
    </source>
</evidence>
<reference evidence="5 6" key="1">
    <citation type="submission" date="2010-03" db="EMBL/GenBank/DDBJ databases">
        <title>The genome sequence of Roseburia intestinalis XB6B4.</title>
        <authorList>
            <consortium name="metaHIT consortium -- http://www.metahit.eu/"/>
            <person name="Pajon A."/>
            <person name="Turner K."/>
            <person name="Parkhill J."/>
            <person name="Bernalier A."/>
        </authorList>
    </citation>
    <scope>NUCLEOTIDE SEQUENCE [LARGE SCALE GENOMIC DNA]</scope>
    <source>
        <strain evidence="5 6">XB6B4</strain>
    </source>
</reference>